<evidence type="ECO:0000313" key="1">
    <source>
        <dbReference type="EMBL" id="GAG18500.1"/>
    </source>
</evidence>
<protein>
    <submittedName>
        <fullName evidence="1">Uncharacterized protein</fullName>
    </submittedName>
</protein>
<reference evidence="1" key="1">
    <citation type="journal article" date="2014" name="Front. Microbiol.">
        <title>High frequency of phylogenetically diverse reductive dehalogenase-homologous genes in deep subseafloor sedimentary metagenomes.</title>
        <authorList>
            <person name="Kawai M."/>
            <person name="Futagami T."/>
            <person name="Toyoda A."/>
            <person name="Takaki Y."/>
            <person name="Nishi S."/>
            <person name="Hori S."/>
            <person name="Arai W."/>
            <person name="Tsubouchi T."/>
            <person name="Morono Y."/>
            <person name="Uchiyama I."/>
            <person name="Ito T."/>
            <person name="Fujiyama A."/>
            <person name="Inagaki F."/>
            <person name="Takami H."/>
        </authorList>
    </citation>
    <scope>NUCLEOTIDE SEQUENCE</scope>
    <source>
        <strain evidence="1">Expedition CK06-06</strain>
    </source>
</reference>
<proteinExistence type="predicted"/>
<organism evidence="1">
    <name type="scientific">marine sediment metagenome</name>
    <dbReference type="NCBI Taxonomy" id="412755"/>
    <lineage>
        <taxon>unclassified sequences</taxon>
        <taxon>metagenomes</taxon>
        <taxon>ecological metagenomes</taxon>
    </lineage>
</organism>
<sequence>LILKGTMRIHTEKEAIVTRMKFSLPATVLTGGIPIWRKVKEKTKEASIQTECFVRLYERTSLDPSLQIFQNDLDYSFLGEKMAASSVTNLNTLVTKLRNIFPRAVFDDRLTETFGLDVPFAAPGDEIEINCKLIYLYHEAVSSLGPSA</sequence>
<dbReference type="AlphaFoldDB" id="X0VJU4"/>
<gene>
    <name evidence="1" type="ORF">S01H1_54593</name>
</gene>
<name>X0VJU4_9ZZZZ</name>
<feature type="non-terminal residue" evidence="1">
    <location>
        <position position="1"/>
    </location>
</feature>
<accession>X0VJU4</accession>
<comment type="caution">
    <text evidence="1">The sequence shown here is derived from an EMBL/GenBank/DDBJ whole genome shotgun (WGS) entry which is preliminary data.</text>
</comment>
<dbReference type="EMBL" id="BARS01035437">
    <property type="protein sequence ID" value="GAG18500.1"/>
    <property type="molecule type" value="Genomic_DNA"/>
</dbReference>